<keyword evidence="5 7" id="KW-1133">Transmembrane helix</keyword>
<proteinExistence type="inferred from homology"/>
<evidence type="ECO:0000313" key="8">
    <source>
        <dbReference type="EMBL" id="KGF47170.1"/>
    </source>
</evidence>
<comment type="similarity">
    <text evidence="2 7">Belongs to the MlaE permease family.</text>
</comment>
<feature type="transmembrane region" description="Helical" evidence="7">
    <location>
        <begin position="44"/>
        <end position="68"/>
    </location>
</feature>
<keyword evidence="3" id="KW-0813">Transport</keyword>
<evidence type="ECO:0000256" key="1">
    <source>
        <dbReference type="ARBA" id="ARBA00004141"/>
    </source>
</evidence>
<dbReference type="EMBL" id="JRNT01000016">
    <property type="protein sequence ID" value="KGF47170.1"/>
    <property type="molecule type" value="Genomic_DNA"/>
</dbReference>
<name>A0A096AJZ9_9FIRM</name>
<feature type="transmembrane region" description="Helical" evidence="7">
    <location>
        <begin position="234"/>
        <end position="252"/>
    </location>
</feature>
<feature type="transmembrane region" description="Helical" evidence="7">
    <location>
        <begin position="194"/>
        <end position="214"/>
    </location>
</feature>
<organism evidence="8 9">
    <name type="scientific">Veillonella montpellierensis DNF00314</name>
    <dbReference type="NCBI Taxonomy" id="1401067"/>
    <lineage>
        <taxon>Bacteria</taxon>
        <taxon>Bacillati</taxon>
        <taxon>Bacillota</taxon>
        <taxon>Negativicutes</taxon>
        <taxon>Veillonellales</taxon>
        <taxon>Veillonellaceae</taxon>
        <taxon>Veillonella</taxon>
    </lineage>
</organism>
<dbReference type="RefSeq" id="WP_038152665.1">
    <property type="nucleotide sequence ID" value="NZ_JRNT01000016.1"/>
</dbReference>
<evidence type="ECO:0000256" key="3">
    <source>
        <dbReference type="ARBA" id="ARBA00022448"/>
    </source>
</evidence>
<dbReference type="PANTHER" id="PTHR30188:SF4">
    <property type="entry name" value="PROTEIN TRIGALACTOSYLDIACYLGLYCEROL 1, CHLOROPLASTIC"/>
    <property type="match status" value="1"/>
</dbReference>
<dbReference type="Proteomes" id="UP000029628">
    <property type="component" value="Unassembled WGS sequence"/>
</dbReference>
<dbReference type="NCBIfam" id="TIGR00056">
    <property type="entry name" value="MlaE family lipid ABC transporter permease subunit"/>
    <property type="match status" value="1"/>
</dbReference>
<evidence type="ECO:0000256" key="5">
    <source>
        <dbReference type="ARBA" id="ARBA00022989"/>
    </source>
</evidence>
<gene>
    <name evidence="8" type="ORF">HMPREF0872_05695</name>
</gene>
<dbReference type="GO" id="GO:0005548">
    <property type="term" value="F:phospholipid transporter activity"/>
    <property type="evidence" value="ECO:0007669"/>
    <property type="project" value="TreeGrafter"/>
</dbReference>
<keyword evidence="6 7" id="KW-0472">Membrane</keyword>
<dbReference type="PANTHER" id="PTHR30188">
    <property type="entry name" value="ABC TRANSPORTER PERMEASE PROTEIN-RELATED"/>
    <property type="match status" value="1"/>
</dbReference>
<dbReference type="eggNOG" id="COG0767">
    <property type="taxonomic scope" value="Bacteria"/>
</dbReference>
<dbReference type="AlphaFoldDB" id="A0A096AJZ9"/>
<evidence type="ECO:0000256" key="6">
    <source>
        <dbReference type="ARBA" id="ARBA00023136"/>
    </source>
</evidence>
<evidence type="ECO:0000256" key="4">
    <source>
        <dbReference type="ARBA" id="ARBA00022692"/>
    </source>
</evidence>
<dbReference type="InterPro" id="IPR003453">
    <property type="entry name" value="ABC_MlaE_roteobac"/>
</dbReference>
<comment type="caution">
    <text evidence="8">The sequence shown here is derived from an EMBL/GenBank/DDBJ whole genome shotgun (WGS) entry which is preliminary data.</text>
</comment>
<comment type="subcellular location">
    <subcellularLocation>
        <location evidence="1">Membrane</location>
        <topology evidence="1">Multi-pass membrane protein</topology>
    </subcellularLocation>
</comment>
<sequence length="253" mass="26847">MHWLEVIGRWTLKRLEQIGSAMLLVVDTCSQLTMINWRHTIQQMAYLGVDSLPIISLTLVFAGAVMTLQMADVLITYGAQSTVGGIMAIAMGRELGPILVGVVLAGRVGAAITAELGAMKVTEQIDALRVMATNPVGYLVVPRVVACMIMVPILSFYGVLIGVGGGWFVATYIKGLASLTYTTSIQNLAVITDLTYGLIKASVFGAVIALVGAYKGMYTGSGARAVGNSTTSSVVTSIILIFILNYFLSVLLF</sequence>
<feature type="transmembrane region" description="Helical" evidence="7">
    <location>
        <begin position="140"/>
        <end position="173"/>
    </location>
</feature>
<dbReference type="GO" id="GO:0043190">
    <property type="term" value="C:ATP-binding cassette (ABC) transporter complex"/>
    <property type="evidence" value="ECO:0007669"/>
    <property type="project" value="InterPro"/>
</dbReference>
<evidence type="ECO:0000313" key="9">
    <source>
        <dbReference type="Proteomes" id="UP000029628"/>
    </source>
</evidence>
<keyword evidence="9" id="KW-1185">Reference proteome</keyword>
<keyword evidence="4 7" id="KW-0812">Transmembrane</keyword>
<dbReference type="InterPro" id="IPR030802">
    <property type="entry name" value="Permease_MalE"/>
</dbReference>
<reference evidence="8 9" key="1">
    <citation type="submission" date="2014-07" db="EMBL/GenBank/DDBJ databases">
        <authorList>
            <person name="McCorrison J."/>
            <person name="Sanka R."/>
            <person name="Torralba M."/>
            <person name="Gillis M."/>
            <person name="Haft D.H."/>
            <person name="Methe B."/>
            <person name="Sutton G."/>
            <person name="Nelson K.E."/>
        </authorList>
    </citation>
    <scope>NUCLEOTIDE SEQUENCE [LARGE SCALE GENOMIC DNA]</scope>
    <source>
        <strain evidence="8 9">DNF00314</strain>
    </source>
</reference>
<evidence type="ECO:0000256" key="2">
    <source>
        <dbReference type="ARBA" id="ARBA00007556"/>
    </source>
</evidence>
<protein>
    <submittedName>
        <fullName evidence="8">Membrane protein</fullName>
    </submittedName>
</protein>
<evidence type="ECO:0000256" key="7">
    <source>
        <dbReference type="RuleBase" id="RU362044"/>
    </source>
</evidence>
<accession>A0A096AJZ9</accession>
<dbReference type="Pfam" id="PF02405">
    <property type="entry name" value="MlaE"/>
    <property type="match status" value="1"/>
</dbReference>
<comment type="caution">
    <text evidence="7">Lacks conserved residue(s) required for the propagation of feature annotation.</text>
</comment>